<proteinExistence type="predicted"/>
<sequence length="70" mass="8105">MVKELNLSFTREPIISKTAENIEIKIGKDNLKTTKYQLSNKHSPEIKFSVSVREVCGSIRFDVDFKRIAY</sequence>
<evidence type="ECO:0000313" key="1">
    <source>
        <dbReference type="EMBL" id="CAK5046341.1"/>
    </source>
</evidence>
<name>A0ACB0YH01_MELEN</name>
<comment type="caution">
    <text evidence="1">The sequence shown here is derived from an EMBL/GenBank/DDBJ whole genome shotgun (WGS) entry which is preliminary data.</text>
</comment>
<protein>
    <submittedName>
        <fullName evidence="1">Uncharacterized protein</fullName>
    </submittedName>
</protein>
<gene>
    <name evidence="1" type="ORF">MENTE1834_LOCUS12041</name>
</gene>
<evidence type="ECO:0000313" key="2">
    <source>
        <dbReference type="Proteomes" id="UP001497535"/>
    </source>
</evidence>
<reference evidence="1" key="1">
    <citation type="submission" date="2023-11" db="EMBL/GenBank/DDBJ databases">
        <authorList>
            <person name="Poullet M."/>
        </authorList>
    </citation>
    <scope>NUCLEOTIDE SEQUENCE</scope>
    <source>
        <strain evidence="1">E1834</strain>
    </source>
</reference>
<organism evidence="1 2">
    <name type="scientific">Meloidogyne enterolobii</name>
    <name type="common">Root-knot nematode worm</name>
    <name type="synonym">Meloidogyne mayaguensis</name>
    <dbReference type="NCBI Taxonomy" id="390850"/>
    <lineage>
        <taxon>Eukaryota</taxon>
        <taxon>Metazoa</taxon>
        <taxon>Ecdysozoa</taxon>
        <taxon>Nematoda</taxon>
        <taxon>Chromadorea</taxon>
        <taxon>Rhabditida</taxon>
        <taxon>Tylenchina</taxon>
        <taxon>Tylenchomorpha</taxon>
        <taxon>Tylenchoidea</taxon>
        <taxon>Meloidogynidae</taxon>
        <taxon>Meloidogyninae</taxon>
        <taxon>Meloidogyne</taxon>
    </lineage>
</organism>
<keyword evidence="2" id="KW-1185">Reference proteome</keyword>
<accession>A0ACB0YH01</accession>
<dbReference type="Proteomes" id="UP001497535">
    <property type="component" value="Unassembled WGS sequence"/>
</dbReference>
<dbReference type="EMBL" id="CAVMJV010000012">
    <property type="protein sequence ID" value="CAK5046341.1"/>
    <property type="molecule type" value="Genomic_DNA"/>
</dbReference>